<dbReference type="EMBL" id="BGPR01139843">
    <property type="protein sequence ID" value="GBN65303.1"/>
    <property type="molecule type" value="Genomic_DNA"/>
</dbReference>
<protein>
    <submittedName>
        <fullName evidence="1">Uncharacterized protein</fullName>
    </submittedName>
</protein>
<sequence>MWENRLTCNLQSYRFNSDCLQVSDHDSTSMPDHIPYLPDLVPGDVFLFPNCKMVIRERNRNNVETIKRATAKQLKSLTSVFFESYCEQ</sequence>
<organism evidence="1 2">
    <name type="scientific">Araneus ventricosus</name>
    <name type="common">Orbweaver spider</name>
    <name type="synonym">Epeira ventricosa</name>
    <dbReference type="NCBI Taxonomy" id="182803"/>
    <lineage>
        <taxon>Eukaryota</taxon>
        <taxon>Metazoa</taxon>
        <taxon>Ecdysozoa</taxon>
        <taxon>Arthropoda</taxon>
        <taxon>Chelicerata</taxon>
        <taxon>Arachnida</taxon>
        <taxon>Araneae</taxon>
        <taxon>Araneomorphae</taxon>
        <taxon>Entelegynae</taxon>
        <taxon>Araneoidea</taxon>
        <taxon>Araneidae</taxon>
        <taxon>Araneus</taxon>
    </lineage>
</organism>
<keyword evidence="2" id="KW-1185">Reference proteome</keyword>
<evidence type="ECO:0000313" key="1">
    <source>
        <dbReference type="EMBL" id="GBN65303.1"/>
    </source>
</evidence>
<accession>A0A4Y2QPR5</accession>
<name>A0A4Y2QPR5_ARAVE</name>
<proteinExistence type="predicted"/>
<dbReference type="OrthoDB" id="10017160at2759"/>
<reference evidence="1 2" key="1">
    <citation type="journal article" date="2019" name="Sci. Rep.">
        <title>Orb-weaving spider Araneus ventricosus genome elucidates the spidroin gene catalogue.</title>
        <authorList>
            <person name="Kono N."/>
            <person name="Nakamura H."/>
            <person name="Ohtoshi R."/>
            <person name="Moran D.A.P."/>
            <person name="Shinohara A."/>
            <person name="Yoshida Y."/>
            <person name="Fujiwara M."/>
            <person name="Mori M."/>
            <person name="Tomita M."/>
            <person name="Arakawa K."/>
        </authorList>
    </citation>
    <scope>NUCLEOTIDE SEQUENCE [LARGE SCALE GENOMIC DNA]</scope>
</reference>
<dbReference type="InterPro" id="IPR036397">
    <property type="entry name" value="RNaseH_sf"/>
</dbReference>
<dbReference type="Proteomes" id="UP000499080">
    <property type="component" value="Unassembled WGS sequence"/>
</dbReference>
<dbReference type="AlphaFoldDB" id="A0A4Y2QPR5"/>
<gene>
    <name evidence="1" type="ORF">AVEN_104831_1</name>
</gene>
<dbReference type="GO" id="GO:0003676">
    <property type="term" value="F:nucleic acid binding"/>
    <property type="evidence" value="ECO:0007669"/>
    <property type="project" value="InterPro"/>
</dbReference>
<dbReference type="Gene3D" id="3.30.420.10">
    <property type="entry name" value="Ribonuclease H-like superfamily/Ribonuclease H"/>
    <property type="match status" value="1"/>
</dbReference>
<comment type="caution">
    <text evidence="1">The sequence shown here is derived from an EMBL/GenBank/DDBJ whole genome shotgun (WGS) entry which is preliminary data.</text>
</comment>
<evidence type="ECO:0000313" key="2">
    <source>
        <dbReference type="Proteomes" id="UP000499080"/>
    </source>
</evidence>